<dbReference type="PANTHER" id="PTHR10335">
    <property type="entry name" value="RRNA 2-O-METHYLTRANSFERASE FIBRILLARIN"/>
    <property type="match status" value="1"/>
</dbReference>
<comment type="similarity">
    <text evidence="2">Belongs to the methyltransferase superfamily. Fibrillarin family.</text>
</comment>
<reference evidence="16" key="1">
    <citation type="submission" date="2022-11" db="UniProtKB">
        <authorList>
            <consortium name="WormBaseParasite"/>
        </authorList>
    </citation>
    <scope>IDENTIFICATION</scope>
</reference>
<dbReference type="PRINTS" id="PR00052">
    <property type="entry name" value="FIBRILLARIN"/>
</dbReference>
<dbReference type="PROSITE" id="PS00566">
    <property type="entry name" value="FIBRILLARIN"/>
    <property type="match status" value="1"/>
</dbReference>
<evidence type="ECO:0000256" key="13">
    <source>
        <dbReference type="ARBA" id="ARBA00062078"/>
    </source>
</evidence>
<feature type="region of interest" description="Disordered" evidence="14">
    <location>
        <begin position="1"/>
        <end position="87"/>
    </location>
</feature>
<dbReference type="Gene3D" id="3.40.50.150">
    <property type="entry name" value="Vaccinia Virus protein VP39"/>
    <property type="match status" value="1"/>
</dbReference>
<evidence type="ECO:0000256" key="2">
    <source>
        <dbReference type="ARBA" id="ARBA00010632"/>
    </source>
</evidence>
<dbReference type="GO" id="GO:0003723">
    <property type="term" value="F:RNA binding"/>
    <property type="evidence" value="ECO:0007669"/>
    <property type="project" value="UniProtKB-KW"/>
</dbReference>
<dbReference type="GO" id="GO:0031428">
    <property type="term" value="C:box C/D methylation guide snoRNP complex"/>
    <property type="evidence" value="ECO:0007669"/>
    <property type="project" value="TreeGrafter"/>
</dbReference>
<dbReference type="GO" id="GO:0015030">
    <property type="term" value="C:Cajal body"/>
    <property type="evidence" value="ECO:0007669"/>
    <property type="project" value="TreeGrafter"/>
</dbReference>
<evidence type="ECO:0000256" key="4">
    <source>
        <dbReference type="ARBA" id="ARBA00022552"/>
    </source>
</evidence>
<sequence length="329" mass="34941">MGRPDFRGGSGGGGFRGGRGGDRGGGGFRGGDRGGGGFRGGRGGFGDRGGRGGFSGDRRGGGGFRGGRGTPRGRGGRGGGGMRGGRTVVVEPHRFEGVFIVKGKEDALATRNLVPGESVYGEKRVSVGPEGDKENQIEYRVWNPFRSKLAASMMAGLENVFIKPGSKVLYLGAASGTTVSHVSDMVGPEGIVYAVEFSHRSGRDLLNVAKKRPNIVPIVDDARHPHKYRMLVGMVDTIFSDVAQPDQARIVALNAHTFLKNAGHAVMSIKANCIDSTAEPEAVFASEAQKLKQEKFKPIEQVTLEPYERDHAVVVASYRTGKKAKKEED</sequence>
<accession>A0A914DLU7</accession>
<evidence type="ECO:0000256" key="9">
    <source>
        <dbReference type="ARBA" id="ARBA00023242"/>
    </source>
</evidence>
<name>A0A914DLU7_9BILA</name>
<evidence type="ECO:0000256" key="3">
    <source>
        <dbReference type="ARBA" id="ARBA00015190"/>
    </source>
</evidence>
<protein>
    <recommendedName>
        <fullName evidence="3">rRNA 2'-O-methyltransferase fibrillarin</fullName>
    </recommendedName>
    <alternativeName>
        <fullName evidence="11">Histone-glutamine methyltransferase</fullName>
    </alternativeName>
</protein>
<dbReference type="FunFam" id="3.40.50.150:FF:000001">
    <property type="entry name" value="Fibrillarin like 1"/>
    <property type="match status" value="1"/>
</dbReference>
<evidence type="ECO:0000313" key="16">
    <source>
        <dbReference type="WBParaSite" id="ACRNAN_scaffold3162.g32341.t1"/>
    </source>
</evidence>
<evidence type="ECO:0000256" key="11">
    <source>
        <dbReference type="ARBA" id="ARBA00032245"/>
    </source>
</evidence>
<organism evidence="15 16">
    <name type="scientific">Acrobeloides nanus</name>
    <dbReference type="NCBI Taxonomy" id="290746"/>
    <lineage>
        <taxon>Eukaryota</taxon>
        <taxon>Metazoa</taxon>
        <taxon>Ecdysozoa</taxon>
        <taxon>Nematoda</taxon>
        <taxon>Chromadorea</taxon>
        <taxon>Rhabditida</taxon>
        <taxon>Tylenchina</taxon>
        <taxon>Cephalobomorpha</taxon>
        <taxon>Cephaloboidea</taxon>
        <taxon>Cephalobidae</taxon>
        <taxon>Acrobeloides</taxon>
    </lineage>
</organism>
<keyword evidence="10" id="KW-0687">Ribonucleoprotein</keyword>
<comment type="subunit">
    <text evidence="13">Component of box C/D small nucleolar ribonucleoprotein (snoRNP) particles. It is associated with the U3, U8 and U13 small nuclear RNAs.</text>
</comment>
<dbReference type="Pfam" id="PF01269">
    <property type="entry name" value="Fibrillarin"/>
    <property type="match status" value="1"/>
</dbReference>
<evidence type="ECO:0000256" key="12">
    <source>
        <dbReference type="ARBA" id="ARBA00047568"/>
    </source>
</evidence>
<comment type="subcellular location">
    <subcellularLocation>
        <location evidence="1">Nucleus</location>
        <location evidence="1">Nucleolus</location>
    </subcellularLocation>
</comment>
<dbReference type="GO" id="GO:0000494">
    <property type="term" value="P:box C/D sno(s)RNA 3'-end processing"/>
    <property type="evidence" value="ECO:0007669"/>
    <property type="project" value="TreeGrafter"/>
</dbReference>
<dbReference type="Gene3D" id="3.30.200.20">
    <property type="entry name" value="Phosphorylase Kinase, domain 1"/>
    <property type="match status" value="1"/>
</dbReference>
<keyword evidence="7" id="KW-0949">S-adenosyl-L-methionine</keyword>
<dbReference type="SUPFAM" id="SSF53335">
    <property type="entry name" value="S-adenosyl-L-methionine-dependent methyltransferases"/>
    <property type="match status" value="1"/>
</dbReference>
<dbReference type="InterPro" id="IPR020813">
    <property type="entry name" value="Fibrillarin_CS"/>
</dbReference>
<evidence type="ECO:0000256" key="1">
    <source>
        <dbReference type="ARBA" id="ARBA00004604"/>
    </source>
</evidence>
<dbReference type="GO" id="GO:0032040">
    <property type="term" value="C:small-subunit processome"/>
    <property type="evidence" value="ECO:0007669"/>
    <property type="project" value="TreeGrafter"/>
</dbReference>
<feature type="compositionally biased region" description="Gly residues" evidence="14">
    <location>
        <begin position="8"/>
        <end position="84"/>
    </location>
</feature>
<evidence type="ECO:0000256" key="14">
    <source>
        <dbReference type="SAM" id="MobiDB-lite"/>
    </source>
</evidence>
<keyword evidence="4" id="KW-0698">rRNA processing</keyword>
<dbReference type="AlphaFoldDB" id="A0A914DLU7"/>
<dbReference type="InterPro" id="IPR029063">
    <property type="entry name" value="SAM-dependent_MTases_sf"/>
</dbReference>
<keyword evidence="15" id="KW-1185">Reference proteome</keyword>
<dbReference type="PANTHER" id="PTHR10335:SF17">
    <property type="entry name" value="FIBRILLARIN"/>
    <property type="match status" value="1"/>
</dbReference>
<dbReference type="Proteomes" id="UP000887540">
    <property type="component" value="Unplaced"/>
</dbReference>
<keyword evidence="9" id="KW-0539">Nucleus</keyword>
<keyword evidence="8" id="KW-0694">RNA-binding</keyword>
<evidence type="ECO:0000256" key="8">
    <source>
        <dbReference type="ARBA" id="ARBA00022884"/>
    </source>
</evidence>
<evidence type="ECO:0000256" key="6">
    <source>
        <dbReference type="ARBA" id="ARBA00022679"/>
    </source>
</evidence>
<evidence type="ECO:0000256" key="5">
    <source>
        <dbReference type="ARBA" id="ARBA00022603"/>
    </source>
</evidence>
<evidence type="ECO:0000256" key="10">
    <source>
        <dbReference type="ARBA" id="ARBA00023274"/>
    </source>
</evidence>
<dbReference type="WBParaSite" id="ACRNAN_scaffold3162.g32341.t1">
    <property type="protein sequence ID" value="ACRNAN_scaffold3162.g32341.t1"/>
    <property type="gene ID" value="ACRNAN_scaffold3162.g32341"/>
</dbReference>
<dbReference type="FunFam" id="3.30.200.20:FF:000056">
    <property type="entry name" value="Fibrillarin like 1"/>
    <property type="match status" value="1"/>
</dbReference>
<dbReference type="InterPro" id="IPR000692">
    <property type="entry name" value="Fibrillarin"/>
</dbReference>
<dbReference type="HAMAP" id="MF_00351">
    <property type="entry name" value="RNA_methyltransf_FlpA"/>
    <property type="match status" value="1"/>
</dbReference>
<dbReference type="NCBIfam" id="NF003276">
    <property type="entry name" value="PRK04266.1-2"/>
    <property type="match status" value="1"/>
</dbReference>
<proteinExistence type="inferred from homology"/>
<evidence type="ECO:0000313" key="15">
    <source>
        <dbReference type="Proteomes" id="UP000887540"/>
    </source>
</evidence>
<keyword evidence="5" id="KW-0489">Methyltransferase</keyword>
<dbReference type="GO" id="GO:1990259">
    <property type="term" value="F:histone H2AQ104 methyltransferase activity"/>
    <property type="evidence" value="ECO:0007669"/>
    <property type="project" value="TreeGrafter"/>
</dbReference>
<dbReference type="GO" id="GO:0008649">
    <property type="term" value="F:rRNA methyltransferase activity"/>
    <property type="evidence" value="ECO:0007669"/>
    <property type="project" value="TreeGrafter"/>
</dbReference>
<dbReference type="SMART" id="SM01206">
    <property type="entry name" value="Fibrillarin"/>
    <property type="match status" value="1"/>
</dbReference>
<keyword evidence="6" id="KW-0808">Transferase</keyword>
<evidence type="ECO:0000256" key="7">
    <source>
        <dbReference type="ARBA" id="ARBA00022691"/>
    </source>
</evidence>
<comment type="catalytic activity">
    <reaction evidence="12">
        <text>L-glutaminyl-[histone H2A] + S-adenosyl-L-methionine = N(5)-methyl-L-glutaminyl-[histone H2A] + S-adenosyl-L-homocysteine + H(+)</text>
        <dbReference type="Rhea" id="RHEA:50904"/>
        <dbReference type="Rhea" id="RHEA-COMP:12837"/>
        <dbReference type="Rhea" id="RHEA-COMP:12839"/>
        <dbReference type="ChEBI" id="CHEBI:15378"/>
        <dbReference type="ChEBI" id="CHEBI:30011"/>
        <dbReference type="ChEBI" id="CHEBI:57856"/>
        <dbReference type="ChEBI" id="CHEBI:59789"/>
        <dbReference type="ChEBI" id="CHEBI:61891"/>
    </reaction>
</comment>